<evidence type="ECO:0000313" key="3">
    <source>
        <dbReference type="Proteomes" id="UP001438707"/>
    </source>
</evidence>
<evidence type="ECO:0000256" key="1">
    <source>
        <dbReference type="SAM" id="SignalP"/>
    </source>
</evidence>
<evidence type="ECO:0000313" key="2">
    <source>
        <dbReference type="EMBL" id="KAK9827771.1"/>
    </source>
</evidence>
<reference evidence="2 3" key="1">
    <citation type="journal article" date="2024" name="Nat. Commun.">
        <title>Phylogenomics reveals the evolutionary origins of lichenization in chlorophyte algae.</title>
        <authorList>
            <person name="Puginier C."/>
            <person name="Libourel C."/>
            <person name="Otte J."/>
            <person name="Skaloud P."/>
            <person name="Haon M."/>
            <person name="Grisel S."/>
            <person name="Petersen M."/>
            <person name="Berrin J.G."/>
            <person name="Delaux P.M."/>
            <person name="Dal Grande F."/>
            <person name="Keller J."/>
        </authorList>
    </citation>
    <scope>NUCLEOTIDE SEQUENCE [LARGE SCALE GENOMIC DNA]</scope>
    <source>
        <strain evidence="2 3">SAG 2145</strain>
    </source>
</reference>
<protein>
    <submittedName>
        <fullName evidence="2">Uncharacterized protein</fullName>
    </submittedName>
</protein>
<keyword evidence="3" id="KW-1185">Reference proteome</keyword>
<name>A0AAW1R269_9CHLO</name>
<keyword evidence="1" id="KW-0732">Signal</keyword>
<sequence>MNKALLMFLLWADAMEYEPGLTIAGMVDSRARKQIAMGGCDDYVRRPDDMLNFKLEDYTSEMHKLQTTNFDRLSKELVSSARAMRKSSMSCT</sequence>
<dbReference type="Proteomes" id="UP001438707">
    <property type="component" value="Unassembled WGS sequence"/>
</dbReference>
<proteinExistence type="predicted"/>
<dbReference type="AlphaFoldDB" id="A0AAW1R269"/>
<dbReference type="EMBL" id="JALJOS010000017">
    <property type="protein sequence ID" value="KAK9827771.1"/>
    <property type="molecule type" value="Genomic_DNA"/>
</dbReference>
<feature type="signal peptide" evidence="1">
    <location>
        <begin position="1"/>
        <end position="16"/>
    </location>
</feature>
<comment type="caution">
    <text evidence="2">The sequence shown here is derived from an EMBL/GenBank/DDBJ whole genome shotgun (WGS) entry which is preliminary data.</text>
</comment>
<gene>
    <name evidence="2" type="ORF">WJX74_001817</name>
</gene>
<feature type="chain" id="PRO_5043833678" evidence="1">
    <location>
        <begin position="17"/>
        <end position="92"/>
    </location>
</feature>
<organism evidence="2 3">
    <name type="scientific">Apatococcus lobatus</name>
    <dbReference type="NCBI Taxonomy" id="904363"/>
    <lineage>
        <taxon>Eukaryota</taxon>
        <taxon>Viridiplantae</taxon>
        <taxon>Chlorophyta</taxon>
        <taxon>core chlorophytes</taxon>
        <taxon>Trebouxiophyceae</taxon>
        <taxon>Chlorellales</taxon>
        <taxon>Chlorellaceae</taxon>
        <taxon>Apatococcus</taxon>
    </lineage>
</organism>
<accession>A0AAW1R269</accession>